<comment type="similarity">
    <text evidence="1 9">Belongs to the guanylate kinase family.</text>
</comment>
<dbReference type="Proteomes" id="UP000197424">
    <property type="component" value="Chromosome"/>
</dbReference>
<dbReference type="InterPro" id="IPR027417">
    <property type="entry name" value="P-loop_NTPase"/>
</dbReference>
<keyword evidence="9" id="KW-0963">Cytoplasm</keyword>
<keyword evidence="6 9" id="KW-0418">Kinase</keyword>
<dbReference type="PROSITE" id="PS00856">
    <property type="entry name" value="GUANYLATE_KINASE_1"/>
    <property type="match status" value="1"/>
</dbReference>
<keyword evidence="5 9" id="KW-0547">Nucleotide-binding</keyword>
<evidence type="ECO:0000256" key="7">
    <source>
        <dbReference type="ARBA" id="ARBA00022840"/>
    </source>
</evidence>
<reference evidence="12 14" key="4">
    <citation type="submission" date="2021-10" db="EMBL/GenBank/DDBJ databases">
        <title>Whole-genome sequencing analysis of Laribacter hongkongensis: virulence gene profiles, carbohydrate-active enzyme prediction, and antimicrobial resistance characterization.</title>
        <authorList>
            <person name="Yuan P."/>
            <person name="Zhan Y."/>
            <person name="Chen D."/>
        </authorList>
    </citation>
    <scope>NUCLEOTIDE SEQUENCE [LARGE SCALE GENOMIC DNA]</scope>
    <source>
        <strain evidence="12 14">W67</strain>
    </source>
</reference>
<dbReference type="AlphaFoldDB" id="A0A248LFL6"/>
<organism evidence="11 13">
    <name type="scientific">Laribacter hongkongensis</name>
    <dbReference type="NCBI Taxonomy" id="168471"/>
    <lineage>
        <taxon>Bacteria</taxon>
        <taxon>Pseudomonadati</taxon>
        <taxon>Pseudomonadota</taxon>
        <taxon>Betaproteobacteria</taxon>
        <taxon>Neisseriales</taxon>
        <taxon>Aquaspirillaceae</taxon>
        <taxon>Laribacter</taxon>
    </lineage>
</organism>
<comment type="catalytic activity">
    <reaction evidence="9">
        <text>GMP + ATP = GDP + ADP</text>
        <dbReference type="Rhea" id="RHEA:20780"/>
        <dbReference type="ChEBI" id="CHEBI:30616"/>
        <dbReference type="ChEBI" id="CHEBI:58115"/>
        <dbReference type="ChEBI" id="CHEBI:58189"/>
        <dbReference type="ChEBI" id="CHEBI:456216"/>
        <dbReference type="EC" id="2.7.4.8"/>
    </reaction>
</comment>
<dbReference type="PANTHER" id="PTHR23117:SF13">
    <property type="entry name" value="GUANYLATE KINASE"/>
    <property type="match status" value="1"/>
</dbReference>
<feature type="binding site" evidence="9">
    <location>
        <begin position="13"/>
        <end position="20"/>
    </location>
    <ligand>
        <name>ATP</name>
        <dbReference type="ChEBI" id="CHEBI:30616"/>
    </ligand>
</feature>
<dbReference type="EC" id="2.7.4.8" evidence="2 9"/>
<protein>
    <recommendedName>
        <fullName evidence="3 9">Guanylate kinase</fullName>
        <ecNumber evidence="2 9">2.7.4.8</ecNumber>
    </recommendedName>
    <alternativeName>
        <fullName evidence="8 9">GMP kinase</fullName>
    </alternativeName>
</protein>
<proteinExistence type="inferred from homology"/>
<evidence type="ECO:0000313" key="14">
    <source>
        <dbReference type="Proteomes" id="UP001200247"/>
    </source>
</evidence>
<dbReference type="Pfam" id="PF00625">
    <property type="entry name" value="Guanylate_kin"/>
    <property type="match status" value="1"/>
</dbReference>
<keyword evidence="7 9" id="KW-0067">ATP-binding</keyword>
<sequence length="208" mass="23472">MQVQGGNIFIVTAPSGAGKTTLVAALLAADRQVQLSVSYTTRPPREGEVHGRHYHFIDRATFEAMIGRGEFLEHADVYGNYYGTSETWIREQLSTGRDILLEIDWQGAEQVRKTFPEAIGVFILPPSVEVLEHRLRSRGKDDEATIQKRMASARGEIDHVSNFDYVVINEVLDEAVRDLVSIVRAERLRTLRQQTRHARRIAAMQSQG</sequence>
<dbReference type="NCBIfam" id="TIGR03263">
    <property type="entry name" value="guanyl_kin"/>
    <property type="match status" value="1"/>
</dbReference>
<dbReference type="SMART" id="SM00072">
    <property type="entry name" value="GuKc"/>
    <property type="match status" value="1"/>
</dbReference>
<reference evidence="11" key="1">
    <citation type="journal article" date="2017" name="J. Antimicrob. Chemother.">
        <title>Emergence and genomic analysis of MDR Laribacter hongkongensis strain HLGZ1 from Guangzhou, China.</title>
        <authorList>
            <person name="Wu H.K."/>
            <person name="Chen J.H."/>
            <person name="Yang L."/>
            <person name="Li A.R."/>
            <person name="Su D.H."/>
            <person name="Lin Y.P."/>
            <person name="Chen D.Q."/>
        </authorList>
    </citation>
    <scope>NUCLEOTIDE SEQUENCE</scope>
    <source>
        <strain evidence="11">HLGZ1</strain>
    </source>
</reference>
<dbReference type="InterPro" id="IPR017665">
    <property type="entry name" value="Guanylate_kinase"/>
</dbReference>
<evidence type="ECO:0000256" key="8">
    <source>
        <dbReference type="ARBA" id="ARBA00030128"/>
    </source>
</evidence>
<evidence type="ECO:0000313" key="12">
    <source>
        <dbReference type="EMBL" id="MCG9025995.1"/>
    </source>
</evidence>
<dbReference type="OrthoDB" id="9808150at2"/>
<evidence type="ECO:0000256" key="3">
    <source>
        <dbReference type="ARBA" id="ARBA00016296"/>
    </source>
</evidence>
<evidence type="ECO:0000256" key="1">
    <source>
        <dbReference type="ARBA" id="ARBA00005790"/>
    </source>
</evidence>
<dbReference type="EMBL" id="JAJAXM010000013">
    <property type="protein sequence ID" value="MCG9025995.1"/>
    <property type="molecule type" value="Genomic_DNA"/>
</dbReference>
<evidence type="ECO:0000256" key="2">
    <source>
        <dbReference type="ARBA" id="ARBA00012961"/>
    </source>
</evidence>
<comment type="function">
    <text evidence="9">Essential for recycling GMP and indirectly, cGMP.</text>
</comment>
<dbReference type="InterPro" id="IPR020590">
    <property type="entry name" value="Guanylate_kinase_CS"/>
</dbReference>
<dbReference type="Gene3D" id="3.30.63.10">
    <property type="entry name" value="Guanylate Kinase phosphate binding domain"/>
    <property type="match status" value="1"/>
</dbReference>
<gene>
    <name evidence="9 12" type="primary">gmk</name>
    <name evidence="12" type="ORF">LH440_08780</name>
    <name evidence="11" type="ORF">LHGZ1_0428</name>
</gene>
<evidence type="ECO:0000256" key="9">
    <source>
        <dbReference type="HAMAP-Rule" id="MF_00328"/>
    </source>
</evidence>
<dbReference type="FunFam" id="3.30.63.10:FF:000002">
    <property type="entry name" value="Guanylate kinase 1"/>
    <property type="match status" value="1"/>
</dbReference>
<dbReference type="Gene3D" id="3.40.50.300">
    <property type="entry name" value="P-loop containing nucleotide triphosphate hydrolases"/>
    <property type="match status" value="1"/>
</dbReference>
<dbReference type="GO" id="GO:0005524">
    <property type="term" value="F:ATP binding"/>
    <property type="evidence" value="ECO:0007669"/>
    <property type="project" value="UniProtKB-UniRule"/>
</dbReference>
<dbReference type="PROSITE" id="PS50052">
    <property type="entry name" value="GUANYLATE_KINASE_2"/>
    <property type="match status" value="1"/>
</dbReference>
<accession>A0A248LFL6</accession>
<reference evidence="11" key="3">
    <citation type="submission" date="2017-06" db="EMBL/GenBank/DDBJ databases">
        <authorList>
            <person name="Kim H.J."/>
            <person name="Triplett B.A."/>
        </authorList>
    </citation>
    <scope>NUCLEOTIDE SEQUENCE</scope>
    <source>
        <strain evidence="11">HLGZ1</strain>
    </source>
</reference>
<dbReference type="EMBL" id="CP022115">
    <property type="protein sequence ID" value="ASJ23259.1"/>
    <property type="molecule type" value="Genomic_DNA"/>
</dbReference>
<evidence type="ECO:0000256" key="6">
    <source>
        <dbReference type="ARBA" id="ARBA00022777"/>
    </source>
</evidence>
<evidence type="ECO:0000313" key="11">
    <source>
        <dbReference type="EMBL" id="ASJ23259.1"/>
    </source>
</evidence>
<evidence type="ECO:0000313" key="13">
    <source>
        <dbReference type="Proteomes" id="UP000197424"/>
    </source>
</evidence>
<dbReference type="RefSeq" id="WP_012695943.1">
    <property type="nucleotide sequence ID" value="NZ_CP022115.1"/>
</dbReference>
<dbReference type="HAMAP" id="MF_00328">
    <property type="entry name" value="Guanylate_kinase"/>
    <property type="match status" value="1"/>
</dbReference>
<dbReference type="GeneID" id="75109376"/>
<evidence type="ECO:0000256" key="4">
    <source>
        <dbReference type="ARBA" id="ARBA00022679"/>
    </source>
</evidence>
<name>A0A248LFL6_9NEIS</name>
<dbReference type="Proteomes" id="UP001200247">
    <property type="component" value="Unassembled WGS sequence"/>
</dbReference>
<dbReference type="PANTHER" id="PTHR23117">
    <property type="entry name" value="GUANYLATE KINASE-RELATED"/>
    <property type="match status" value="1"/>
</dbReference>
<dbReference type="CDD" id="cd00071">
    <property type="entry name" value="GMPK"/>
    <property type="match status" value="1"/>
</dbReference>
<evidence type="ECO:0000259" key="10">
    <source>
        <dbReference type="PROSITE" id="PS50052"/>
    </source>
</evidence>
<dbReference type="GO" id="GO:0005829">
    <property type="term" value="C:cytosol"/>
    <property type="evidence" value="ECO:0007669"/>
    <property type="project" value="TreeGrafter"/>
</dbReference>
<dbReference type="OMA" id="EWAVVHG"/>
<dbReference type="InterPro" id="IPR008144">
    <property type="entry name" value="Guanylate_kin-like_dom"/>
</dbReference>
<evidence type="ECO:0000256" key="5">
    <source>
        <dbReference type="ARBA" id="ARBA00022741"/>
    </source>
</evidence>
<comment type="subcellular location">
    <subcellularLocation>
        <location evidence="9">Cytoplasm</location>
    </subcellularLocation>
</comment>
<dbReference type="InterPro" id="IPR008145">
    <property type="entry name" value="GK/Ca_channel_bsu"/>
</dbReference>
<dbReference type="GO" id="GO:0004385">
    <property type="term" value="F:GMP kinase activity"/>
    <property type="evidence" value="ECO:0007669"/>
    <property type="project" value="UniProtKB-UniRule"/>
</dbReference>
<feature type="domain" description="Guanylate kinase-like" evidence="10">
    <location>
        <begin position="6"/>
        <end position="184"/>
    </location>
</feature>
<dbReference type="SUPFAM" id="SSF52540">
    <property type="entry name" value="P-loop containing nucleoside triphosphate hydrolases"/>
    <property type="match status" value="1"/>
</dbReference>
<reference evidence="13" key="2">
    <citation type="submission" date="2017-06" db="EMBL/GenBank/DDBJ databases">
        <title>Whole genome sequence of Laribacter hongkongensis LHGZ1.</title>
        <authorList>
            <person name="Chen D."/>
            <person name="Wu H."/>
            <person name="Chen J."/>
        </authorList>
    </citation>
    <scope>NUCLEOTIDE SEQUENCE [LARGE SCALE GENOMIC DNA]</scope>
    <source>
        <strain evidence="13">LHGZ1</strain>
    </source>
</reference>
<keyword evidence="4 9" id="KW-0808">Transferase</keyword>